<dbReference type="InterPro" id="IPR006311">
    <property type="entry name" value="TAT_signal"/>
</dbReference>
<dbReference type="NCBIfam" id="TIGR01409">
    <property type="entry name" value="TAT_signal_seq"/>
    <property type="match status" value="1"/>
</dbReference>
<evidence type="ECO:0000313" key="1">
    <source>
        <dbReference type="EMBL" id="CAA9210931.1"/>
    </source>
</evidence>
<dbReference type="PROSITE" id="PS51318">
    <property type="entry name" value="TAT"/>
    <property type="match status" value="1"/>
</dbReference>
<dbReference type="SUPFAM" id="SSF53850">
    <property type="entry name" value="Periplasmic binding protein-like II"/>
    <property type="match status" value="1"/>
</dbReference>
<accession>A0A6J4H0C2</accession>
<dbReference type="Pfam" id="PF10518">
    <property type="entry name" value="TAT_signal"/>
    <property type="match status" value="1"/>
</dbReference>
<dbReference type="Pfam" id="PF01547">
    <property type="entry name" value="SBP_bac_1"/>
    <property type="match status" value="1"/>
</dbReference>
<name>A0A6J4H0C2_9ACTN</name>
<sequence>MTRSDYSRRNFLGLSAAVGAAGLTAACGGGTSGPPGTEQQGGGGEFTGKYEGPNVALAFWNGFTGGDGPYMKKLVDQFNTEHPNIKVTMTTIRWQDYYQKVPAAVQSGQGPDVGAAHQDNLATLAARRSIQPLDDIAKELKLEESDFIPAVWKGGIYQDKRYGIPLDVHSLAQYWNSDQLSKAGLDAPPANRQEFEQAVSKLKSGGQANPFWMPSLWPAHLIFFSLIWQNGGAPYSEDGQSATFNSQEGVEALTWMVDQIKGGASPKNVAIDTQYNAFKTGRNAGTFDGIWQINDLKATAPKLKWEMAAVPQIFDEKAVWSNGHNFVLMTQRKPDDNKTQAAKVFINYISEKSAEWGNSGMIPARNSARADASFSKLEQAKVATDVESFRFLPAVPGIGDVTFQGIEQAISKATLLQASPKEALDASAGVANKLLEENRKKFGG</sequence>
<dbReference type="InterPro" id="IPR050490">
    <property type="entry name" value="Bact_solute-bd_prot1"/>
</dbReference>
<dbReference type="PANTHER" id="PTHR43649">
    <property type="entry name" value="ARABINOSE-BINDING PROTEIN-RELATED"/>
    <property type="match status" value="1"/>
</dbReference>
<proteinExistence type="predicted"/>
<dbReference type="PANTHER" id="PTHR43649:SF12">
    <property type="entry name" value="DIACETYLCHITOBIOSE BINDING PROTEIN DASA"/>
    <property type="match status" value="1"/>
</dbReference>
<organism evidence="1">
    <name type="scientific">uncultured Mycobacteriales bacterium</name>
    <dbReference type="NCBI Taxonomy" id="581187"/>
    <lineage>
        <taxon>Bacteria</taxon>
        <taxon>Bacillati</taxon>
        <taxon>Actinomycetota</taxon>
        <taxon>Actinomycetes</taxon>
        <taxon>Mycobacteriales</taxon>
        <taxon>environmental samples</taxon>
    </lineage>
</organism>
<gene>
    <name evidence="1" type="ORF">AVDCRST_MAG41-295</name>
</gene>
<dbReference type="EMBL" id="CADCTP010000001">
    <property type="protein sequence ID" value="CAA9210931.1"/>
    <property type="molecule type" value="Genomic_DNA"/>
</dbReference>
<dbReference type="Gene3D" id="3.40.190.10">
    <property type="entry name" value="Periplasmic binding protein-like II"/>
    <property type="match status" value="2"/>
</dbReference>
<protein>
    <submittedName>
        <fullName evidence="1">ABC transporter, substrate-binding protein (Cluster 1, maltose/g3p/polyamine/iron)</fullName>
    </submittedName>
</protein>
<reference evidence="1" key="1">
    <citation type="submission" date="2020-02" db="EMBL/GenBank/DDBJ databases">
        <authorList>
            <person name="Meier V. D."/>
        </authorList>
    </citation>
    <scope>NUCLEOTIDE SEQUENCE</scope>
    <source>
        <strain evidence="1">AVDCRST_MAG41</strain>
    </source>
</reference>
<dbReference type="CDD" id="cd14748">
    <property type="entry name" value="PBP2_UgpB"/>
    <property type="match status" value="1"/>
</dbReference>
<dbReference type="AlphaFoldDB" id="A0A6J4H0C2"/>
<dbReference type="InterPro" id="IPR006059">
    <property type="entry name" value="SBP"/>
</dbReference>
<dbReference type="InterPro" id="IPR019546">
    <property type="entry name" value="TAT_signal_bac_arc"/>
</dbReference>
<dbReference type="PROSITE" id="PS51257">
    <property type="entry name" value="PROKAR_LIPOPROTEIN"/>
    <property type="match status" value="1"/>
</dbReference>